<evidence type="ECO:0000259" key="13">
    <source>
        <dbReference type="PROSITE" id="PS50853"/>
    </source>
</evidence>
<evidence type="ECO:0000256" key="3">
    <source>
        <dbReference type="ARBA" id="ARBA00022692"/>
    </source>
</evidence>
<evidence type="ECO:0000256" key="7">
    <source>
        <dbReference type="ARBA" id="ARBA00023136"/>
    </source>
</evidence>
<comment type="subcellular location">
    <subcellularLocation>
        <location evidence="1">Membrane</location>
        <topology evidence="1">Single-pass type I membrane protein</topology>
    </subcellularLocation>
</comment>
<protein>
    <submittedName>
        <fullName evidence="14">Colony stimulating factor 3 receptor</fullName>
    </submittedName>
</protein>
<dbReference type="GO" id="GO:0045658">
    <property type="term" value="P:regulation of neutrophil differentiation"/>
    <property type="evidence" value="ECO:0007669"/>
    <property type="project" value="Ensembl"/>
</dbReference>
<evidence type="ECO:0000256" key="6">
    <source>
        <dbReference type="ARBA" id="ARBA00022989"/>
    </source>
</evidence>
<dbReference type="GO" id="GO:0030223">
    <property type="term" value="P:neutrophil differentiation"/>
    <property type="evidence" value="ECO:0007669"/>
    <property type="project" value="Ensembl"/>
</dbReference>
<evidence type="ECO:0000256" key="9">
    <source>
        <dbReference type="ARBA" id="ARBA00023180"/>
    </source>
</evidence>
<dbReference type="Pfam" id="PF00041">
    <property type="entry name" value="fn3"/>
    <property type="match status" value="2"/>
</dbReference>
<dbReference type="GO" id="GO:0001780">
    <property type="term" value="P:neutrophil homeostasis"/>
    <property type="evidence" value="ECO:0007669"/>
    <property type="project" value="Ensembl"/>
</dbReference>
<organism evidence="14 15">
    <name type="scientific">Oryzias melastigma</name>
    <name type="common">Marine medaka</name>
    <dbReference type="NCBI Taxonomy" id="30732"/>
    <lineage>
        <taxon>Eukaryota</taxon>
        <taxon>Metazoa</taxon>
        <taxon>Chordata</taxon>
        <taxon>Craniata</taxon>
        <taxon>Vertebrata</taxon>
        <taxon>Euteleostomi</taxon>
        <taxon>Actinopterygii</taxon>
        <taxon>Neopterygii</taxon>
        <taxon>Teleostei</taxon>
        <taxon>Neoteleostei</taxon>
        <taxon>Acanthomorphata</taxon>
        <taxon>Ovalentaria</taxon>
        <taxon>Atherinomorphae</taxon>
        <taxon>Beloniformes</taxon>
        <taxon>Adrianichthyidae</taxon>
        <taxon>Oryziinae</taxon>
        <taxon>Oryzias</taxon>
    </lineage>
</organism>
<keyword evidence="9" id="KW-0325">Glycoprotein</keyword>
<dbReference type="OMA" id="SYCSIPR"/>
<dbReference type="InterPro" id="IPR052672">
    <property type="entry name" value="Type1_Cytokine_Rcpt_Type2"/>
</dbReference>
<dbReference type="SUPFAM" id="SSF49265">
    <property type="entry name" value="Fibronectin type III"/>
    <property type="match status" value="4"/>
</dbReference>
<evidence type="ECO:0000256" key="2">
    <source>
        <dbReference type="ARBA" id="ARBA00008921"/>
    </source>
</evidence>
<feature type="signal peptide" evidence="12">
    <location>
        <begin position="1"/>
        <end position="18"/>
    </location>
</feature>
<dbReference type="Proteomes" id="UP000261560">
    <property type="component" value="Unplaced"/>
</dbReference>
<keyword evidence="3 11" id="KW-0812">Transmembrane</keyword>
<dbReference type="GeneTree" id="ENSGT00940000158915"/>
<dbReference type="GO" id="GO:0030225">
    <property type="term" value="P:macrophage differentiation"/>
    <property type="evidence" value="ECO:0007669"/>
    <property type="project" value="Ensembl"/>
</dbReference>
<evidence type="ECO:0000256" key="10">
    <source>
        <dbReference type="ARBA" id="ARBA00023319"/>
    </source>
</evidence>
<dbReference type="GO" id="GO:0030224">
    <property type="term" value="P:monocyte differentiation"/>
    <property type="evidence" value="ECO:0007669"/>
    <property type="project" value="Ensembl"/>
</dbReference>
<feature type="chain" id="PRO_5017379304" evidence="12">
    <location>
        <begin position="19"/>
        <end position="829"/>
    </location>
</feature>
<dbReference type="PANTHER" id="PTHR48423:SF1">
    <property type="entry name" value="INTERLEUKIN-27 RECEPTOR SUBUNIT ALPHA"/>
    <property type="match status" value="1"/>
</dbReference>
<keyword evidence="7 11" id="KW-0472">Membrane</keyword>
<sequence length="829" mass="93352">MIVTWISLITILVGVVNAAWNGDDMKRCADVQASSPVVPLGSPVNATCVVTKGCSLFLEEAVQIEWLLNRDAIHGNVEFTQNKTKSTVVISSFNHTEAALTCYIKDYDQIVGGVLIRAGYPPEVPQNLSCQANLTRTLTLTCSWDPGQSQTYLPTSYSVHSETRESNYTYKAPAGVHSYTIPRSDLILFSDMKIYVKAENELGQAISAPITLEPVSAAKLDPPKIVSITVSKKPGCLRLNWMLTHQSWIHAGNLNLEVLLQTADSRHWTIKQIICRDRRTCKILSLCSLLHGTQYWLQIRVRYKQGPWSEWSSSQSGVTLESAPTGRLESWAKVSWYRKPTHLNISLFWKPSKQFHANGQNISYSISRFQRAGQGILCKTIWKYCTFQLSARVKKVYLTAVNRAGKSPLTGIYIYPPQDRTTIQDVTAVTVDHQSFLVQWTHLASTDLTGFVVEWRPMLKENLSHVHFEKVDKNQTNLILAGTFEPYKPYHISVYPRYKRGIGLPRTVKAYLRQKAPSMVPVIKIKNVWMSSVDLMWEQIPLDQQNGFIQHYKIFYWGEKEAVKVETADSKTTEMSLKNLKPGSLYKAFMMVRTFGGSLNGSTIHFKTETFDMVDIVGMITGSGVGVSLIIIMAFLTLSFKGKRIESRLWPDVPDPANSSIKRWPSESPQYAHVARNNDEPNPIHLSHLSFLDLTTKLCKEEDDLWFNSAEDTSDLGESICGSLFILEYTASNSSSVPYATVIASVPCNNPTPEEPPAYLRSDSTQPLLEREESFSPLCYQNVASGVKPEQCFFGQDQDYIPESEEDPAFAWDDFPFLRALSAYDTESD</sequence>
<keyword evidence="10" id="KW-0393">Immunoglobulin domain</keyword>
<dbReference type="KEGG" id="oml:112144040"/>
<dbReference type="AlphaFoldDB" id="A0A3B3CJ59"/>
<accession>A0A3B3CJ59</accession>
<keyword evidence="5" id="KW-0677">Repeat</keyword>
<evidence type="ECO:0000256" key="8">
    <source>
        <dbReference type="ARBA" id="ARBA00023170"/>
    </source>
</evidence>
<dbReference type="GO" id="GO:0005886">
    <property type="term" value="C:plasma membrane"/>
    <property type="evidence" value="ECO:0007669"/>
    <property type="project" value="UniProtKB-ARBA"/>
</dbReference>
<reference evidence="14" key="2">
    <citation type="submission" date="2025-09" db="UniProtKB">
        <authorList>
            <consortium name="Ensembl"/>
        </authorList>
    </citation>
    <scope>IDENTIFICATION</scope>
</reference>
<dbReference type="Gene3D" id="2.60.40.10">
    <property type="entry name" value="Immunoglobulins"/>
    <property type="match status" value="6"/>
</dbReference>
<dbReference type="GeneID" id="112144040"/>
<dbReference type="InterPro" id="IPR013783">
    <property type="entry name" value="Ig-like_fold"/>
</dbReference>
<evidence type="ECO:0000313" key="14">
    <source>
        <dbReference type="Ensembl" id="ENSOMEP00000017134.1"/>
    </source>
</evidence>
<name>A0A3B3CJ59_ORYME</name>
<evidence type="ECO:0000256" key="4">
    <source>
        <dbReference type="ARBA" id="ARBA00022729"/>
    </source>
</evidence>
<feature type="domain" description="Fibronectin type-III" evidence="13">
    <location>
        <begin position="416"/>
        <end position="513"/>
    </location>
</feature>
<evidence type="ECO:0000256" key="11">
    <source>
        <dbReference type="SAM" id="Phobius"/>
    </source>
</evidence>
<dbReference type="GO" id="GO:0060216">
    <property type="term" value="P:definitive hemopoiesis"/>
    <property type="evidence" value="ECO:0007669"/>
    <property type="project" value="Ensembl"/>
</dbReference>
<comment type="similarity">
    <text evidence="2">Belongs to the type I cytokine receptor family. Type 2 subfamily.</text>
</comment>
<dbReference type="GO" id="GO:0140313">
    <property type="term" value="F:molecular sequestering activity"/>
    <property type="evidence" value="ECO:0007669"/>
    <property type="project" value="Ensembl"/>
</dbReference>
<evidence type="ECO:0000256" key="5">
    <source>
        <dbReference type="ARBA" id="ARBA00022737"/>
    </source>
</evidence>
<dbReference type="PANTHER" id="PTHR48423">
    <property type="entry name" value="INTERLEUKIN-27 RECEPTOR SUBUNIT ALPHA"/>
    <property type="match status" value="1"/>
</dbReference>
<proteinExistence type="inferred from homology"/>
<dbReference type="GO" id="GO:1901534">
    <property type="term" value="P:positive regulation of hematopoietic progenitor cell differentiation"/>
    <property type="evidence" value="ECO:0007669"/>
    <property type="project" value="Ensembl"/>
</dbReference>
<dbReference type="CDD" id="cd00063">
    <property type="entry name" value="FN3"/>
    <property type="match status" value="2"/>
</dbReference>
<reference evidence="14" key="1">
    <citation type="submission" date="2025-08" db="UniProtKB">
        <authorList>
            <consortium name="Ensembl"/>
        </authorList>
    </citation>
    <scope>IDENTIFICATION</scope>
</reference>
<feature type="domain" description="Fibronectin type-III" evidence="13">
    <location>
        <begin position="222"/>
        <end position="322"/>
    </location>
</feature>
<evidence type="ECO:0000313" key="15">
    <source>
        <dbReference type="Proteomes" id="UP000261560"/>
    </source>
</evidence>
<dbReference type="InterPro" id="IPR036116">
    <property type="entry name" value="FN3_sf"/>
</dbReference>
<evidence type="ECO:0000256" key="1">
    <source>
        <dbReference type="ARBA" id="ARBA00004479"/>
    </source>
</evidence>
<dbReference type="InterPro" id="IPR036179">
    <property type="entry name" value="Ig-like_dom_sf"/>
</dbReference>
<keyword evidence="15" id="KW-1185">Reference proteome</keyword>
<keyword evidence="6 11" id="KW-1133">Transmembrane helix</keyword>
<dbReference type="InterPro" id="IPR003961">
    <property type="entry name" value="FN3_dom"/>
</dbReference>
<dbReference type="FunFam" id="2.60.40.10:FF:000465">
    <property type="entry name" value="Granulocyte colony-stimulating factor receptor"/>
    <property type="match status" value="1"/>
</dbReference>
<feature type="domain" description="Fibronectin type-III" evidence="13">
    <location>
        <begin position="124"/>
        <end position="221"/>
    </location>
</feature>
<dbReference type="Pfam" id="PF06328">
    <property type="entry name" value="Lep_receptor_Ig"/>
    <property type="match status" value="1"/>
</dbReference>
<dbReference type="PaxDb" id="30732-ENSOMEP00000017134"/>
<dbReference type="SMART" id="SM00060">
    <property type="entry name" value="FN3"/>
    <property type="match status" value="4"/>
</dbReference>
<feature type="transmembrane region" description="Helical" evidence="11">
    <location>
        <begin position="616"/>
        <end position="638"/>
    </location>
</feature>
<dbReference type="Ensembl" id="ENSOMET00000025790.1">
    <property type="protein sequence ID" value="ENSOMEP00000017134.1"/>
    <property type="gene ID" value="ENSOMEG00000000488.1"/>
</dbReference>
<evidence type="ECO:0000256" key="12">
    <source>
        <dbReference type="SAM" id="SignalP"/>
    </source>
</evidence>
<feature type="domain" description="Fibronectin type-III" evidence="13">
    <location>
        <begin position="516"/>
        <end position="611"/>
    </location>
</feature>
<dbReference type="PROSITE" id="PS50853">
    <property type="entry name" value="FN3"/>
    <property type="match status" value="4"/>
</dbReference>
<dbReference type="CTD" id="1441"/>
<keyword evidence="4 12" id="KW-0732">Signal</keyword>
<keyword evidence="8" id="KW-0675">Receptor</keyword>
<dbReference type="RefSeq" id="XP_024124115.1">
    <property type="nucleotide sequence ID" value="XM_024268347.2"/>
</dbReference>
<dbReference type="InterPro" id="IPR010457">
    <property type="entry name" value="IgC2-like_lig-bd"/>
</dbReference>
<dbReference type="SUPFAM" id="SSF48726">
    <property type="entry name" value="Immunoglobulin"/>
    <property type="match status" value="1"/>
</dbReference>
<dbReference type="GO" id="GO:0035162">
    <property type="term" value="P:embryonic hemopoiesis"/>
    <property type="evidence" value="ECO:0007669"/>
    <property type="project" value="Ensembl"/>
</dbReference>
<dbReference type="STRING" id="30732.ENSOMEP00000017134"/>